<keyword evidence="2" id="KW-1185">Reference proteome</keyword>
<gene>
    <name evidence="1" type="ORF">L6452_14585</name>
</gene>
<comment type="caution">
    <text evidence="1">The sequence shown here is derived from an EMBL/GenBank/DDBJ whole genome shotgun (WGS) entry which is preliminary data.</text>
</comment>
<evidence type="ECO:0000313" key="1">
    <source>
        <dbReference type="EMBL" id="KAI3735097.1"/>
    </source>
</evidence>
<reference evidence="2" key="1">
    <citation type="journal article" date="2022" name="Mol. Ecol. Resour.">
        <title>The genomes of chicory, endive, great burdock and yacon provide insights into Asteraceae palaeo-polyploidization history and plant inulin production.</title>
        <authorList>
            <person name="Fan W."/>
            <person name="Wang S."/>
            <person name="Wang H."/>
            <person name="Wang A."/>
            <person name="Jiang F."/>
            <person name="Liu H."/>
            <person name="Zhao H."/>
            <person name="Xu D."/>
            <person name="Zhang Y."/>
        </authorList>
    </citation>
    <scope>NUCLEOTIDE SEQUENCE [LARGE SCALE GENOMIC DNA]</scope>
    <source>
        <strain evidence="2">cv. Niubang</strain>
    </source>
</reference>
<dbReference type="EMBL" id="CM042050">
    <property type="protein sequence ID" value="KAI3735097.1"/>
    <property type="molecule type" value="Genomic_DNA"/>
</dbReference>
<reference evidence="1 2" key="2">
    <citation type="journal article" date="2022" name="Mol. Ecol. Resour.">
        <title>The genomes of chicory, endive, great burdock and yacon provide insights into Asteraceae paleo-polyploidization history and plant inulin production.</title>
        <authorList>
            <person name="Fan W."/>
            <person name="Wang S."/>
            <person name="Wang H."/>
            <person name="Wang A."/>
            <person name="Jiang F."/>
            <person name="Liu H."/>
            <person name="Zhao H."/>
            <person name="Xu D."/>
            <person name="Zhang Y."/>
        </authorList>
    </citation>
    <scope>NUCLEOTIDE SEQUENCE [LARGE SCALE GENOMIC DNA]</scope>
    <source>
        <strain evidence="2">cv. Niubang</strain>
    </source>
</reference>
<sequence length="408" mass="46789">MKKISESIKRSLDDADDCELEEIIKPRNVVSKYPPPKFRKGVQVVRDFPPGCGIIDNSIGHKAERIPLINLDNDDSKIGNMTSNHKDKLAESRCFENDKFKPSKPKDFGGNTHLGSRPTGKVQIWDPRLEEGDVQKPEETVTVGSRKEQFRREISRRSSGKVKFWDPRLEEAYVQKPEDTTTVVSQKEQVRREKIKEAMTMFDDVYKQLYQENRSKPKGEKTAHWRVTIEAAKIVKQRKKLMDADKDLGRICGIQVGDKFKFRAQLEMVGLHCQLQSGIDYANIRGKNLAISIVDSQRYSNERESCDVLLYSGHGGITFLGGKREDQKLERGNLALKNSMNEKNPVRVIRKLHSRGGRKNNDVFVYDGLYIVVDYKHKKGAEGKMVFMFQLKRIPGQPQLHKMLNASR</sequence>
<evidence type="ECO:0000313" key="2">
    <source>
        <dbReference type="Proteomes" id="UP001055879"/>
    </source>
</evidence>
<dbReference type="Proteomes" id="UP001055879">
    <property type="component" value="Linkage Group LG04"/>
</dbReference>
<organism evidence="1 2">
    <name type="scientific">Arctium lappa</name>
    <name type="common">Greater burdock</name>
    <name type="synonym">Lappa major</name>
    <dbReference type="NCBI Taxonomy" id="4217"/>
    <lineage>
        <taxon>Eukaryota</taxon>
        <taxon>Viridiplantae</taxon>
        <taxon>Streptophyta</taxon>
        <taxon>Embryophyta</taxon>
        <taxon>Tracheophyta</taxon>
        <taxon>Spermatophyta</taxon>
        <taxon>Magnoliopsida</taxon>
        <taxon>eudicotyledons</taxon>
        <taxon>Gunneridae</taxon>
        <taxon>Pentapetalae</taxon>
        <taxon>asterids</taxon>
        <taxon>campanulids</taxon>
        <taxon>Asterales</taxon>
        <taxon>Asteraceae</taxon>
        <taxon>Carduoideae</taxon>
        <taxon>Cardueae</taxon>
        <taxon>Arctiinae</taxon>
        <taxon>Arctium</taxon>
    </lineage>
</organism>
<name>A0ACB9CLD1_ARCLA</name>
<protein>
    <submittedName>
        <fullName evidence="1">Uncharacterized protein</fullName>
    </submittedName>
</protein>
<accession>A0ACB9CLD1</accession>
<proteinExistence type="predicted"/>